<gene>
    <name evidence="1" type="ORF">OL497_09295</name>
</gene>
<dbReference type="EMBL" id="JAPDNS010000001">
    <property type="protein sequence ID" value="MCW3484087.1"/>
    <property type="molecule type" value="Genomic_DNA"/>
</dbReference>
<reference evidence="1 2" key="1">
    <citation type="submission" date="2022-10" db="EMBL/GenBank/DDBJ databases">
        <title>Chitinophaga nivalis PC15 sp. nov., isolated from Pyeongchang county, South Korea.</title>
        <authorList>
            <person name="Trinh H.N."/>
        </authorList>
    </citation>
    <scope>NUCLEOTIDE SEQUENCE [LARGE SCALE GENOMIC DNA]</scope>
    <source>
        <strain evidence="1 2">PC14</strain>
    </source>
</reference>
<organism evidence="1 2">
    <name type="scientific">Chitinophaga nivalis</name>
    <dbReference type="NCBI Taxonomy" id="2991709"/>
    <lineage>
        <taxon>Bacteria</taxon>
        <taxon>Pseudomonadati</taxon>
        <taxon>Bacteroidota</taxon>
        <taxon>Chitinophagia</taxon>
        <taxon>Chitinophagales</taxon>
        <taxon>Chitinophagaceae</taxon>
        <taxon>Chitinophaga</taxon>
    </lineage>
</organism>
<evidence type="ECO:0008006" key="3">
    <source>
        <dbReference type="Google" id="ProtNLM"/>
    </source>
</evidence>
<proteinExistence type="predicted"/>
<sequence>MITFSMLLISTYLMVGPIEVQSEGKYQITGVVCERAKHSKRVATPVPTASIVLYDSKGKQCASILPNGLGQFKINVAKEGVYNLVIMDTSHEMEVKHILIDDKAPVQYLGMIKLDRTK</sequence>
<evidence type="ECO:0000313" key="1">
    <source>
        <dbReference type="EMBL" id="MCW3484087.1"/>
    </source>
</evidence>
<dbReference type="Proteomes" id="UP001207742">
    <property type="component" value="Unassembled WGS sequence"/>
</dbReference>
<accession>A0ABT3IJF0</accession>
<keyword evidence="2" id="KW-1185">Reference proteome</keyword>
<dbReference type="RefSeq" id="WP_264729606.1">
    <property type="nucleotide sequence ID" value="NZ_JAPDNR010000001.1"/>
</dbReference>
<evidence type="ECO:0000313" key="2">
    <source>
        <dbReference type="Proteomes" id="UP001207742"/>
    </source>
</evidence>
<comment type="caution">
    <text evidence="1">The sequence shown here is derived from an EMBL/GenBank/DDBJ whole genome shotgun (WGS) entry which is preliminary data.</text>
</comment>
<protein>
    <recommendedName>
        <fullName evidence="3">Carboxypeptidase regulatory-like domain-containing protein</fullName>
    </recommendedName>
</protein>
<name>A0ABT3IJF0_9BACT</name>